<accession>A0A4R1HCH1</accession>
<organism evidence="3 4">
    <name type="scientific">Ancylobacter aquaticus</name>
    <dbReference type="NCBI Taxonomy" id="100"/>
    <lineage>
        <taxon>Bacteria</taxon>
        <taxon>Pseudomonadati</taxon>
        <taxon>Pseudomonadota</taxon>
        <taxon>Alphaproteobacteria</taxon>
        <taxon>Hyphomicrobiales</taxon>
        <taxon>Xanthobacteraceae</taxon>
        <taxon>Ancylobacter</taxon>
    </lineage>
</organism>
<dbReference type="PIRSF" id="PIRSF002825">
    <property type="entry name" value="CfbpA"/>
    <property type="match status" value="1"/>
</dbReference>
<evidence type="ECO:0000256" key="2">
    <source>
        <dbReference type="SAM" id="SignalP"/>
    </source>
</evidence>
<dbReference type="RefSeq" id="WP_131837221.1">
    <property type="nucleotide sequence ID" value="NZ_SMFY01000005.1"/>
</dbReference>
<name>A0A4R1HCH1_ANCAQ</name>
<keyword evidence="1 2" id="KW-0732">Signal</keyword>
<keyword evidence="4" id="KW-1185">Reference proteome</keyword>
<feature type="signal peptide" evidence="2">
    <location>
        <begin position="1"/>
        <end position="31"/>
    </location>
</feature>
<reference evidence="3 4" key="1">
    <citation type="submission" date="2019-03" db="EMBL/GenBank/DDBJ databases">
        <title>Genomic Encyclopedia of Type Strains, Phase IV (KMG-IV): sequencing the most valuable type-strain genomes for metagenomic binning, comparative biology and taxonomic classification.</title>
        <authorList>
            <person name="Goeker M."/>
        </authorList>
    </citation>
    <scope>NUCLEOTIDE SEQUENCE [LARGE SCALE GENOMIC DNA]</scope>
    <source>
        <strain evidence="3 4">DSM 101</strain>
    </source>
</reference>
<dbReference type="PROSITE" id="PS51318">
    <property type="entry name" value="TAT"/>
    <property type="match status" value="1"/>
</dbReference>
<evidence type="ECO:0000256" key="1">
    <source>
        <dbReference type="ARBA" id="ARBA00022729"/>
    </source>
</evidence>
<dbReference type="PANTHER" id="PTHR30006:SF2">
    <property type="entry name" value="ABC TRANSPORTER SUBSTRATE-BINDING PROTEIN"/>
    <property type="match status" value="1"/>
</dbReference>
<feature type="chain" id="PRO_5020683313" evidence="2">
    <location>
        <begin position="32"/>
        <end position="357"/>
    </location>
</feature>
<dbReference type="SUPFAM" id="SSF53850">
    <property type="entry name" value="Periplasmic binding protein-like II"/>
    <property type="match status" value="1"/>
</dbReference>
<dbReference type="InterPro" id="IPR006311">
    <property type="entry name" value="TAT_signal"/>
</dbReference>
<protein>
    <submittedName>
        <fullName evidence="3">Iron(III) transport system substrate-binding protein</fullName>
    </submittedName>
</protein>
<dbReference type="Gene3D" id="3.40.190.10">
    <property type="entry name" value="Periplasmic binding protein-like II"/>
    <property type="match status" value="2"/>
</dbReference>
<dbReference type="EMBL" id="SMFY01000005">
    <property type="protein sequence ID" value="TCK19724.1"/>
    <property type="molecule type" value="Genomic_DNA"/>
</dbReference>
<dbReference type="Proteomes" id="UP000295030">
    <property type="component" value="Unassembled WGS sequence"/>
</dbReference>
<dbReference type="PANTHER" id="PTHR30006">
    <property type="entry name" value="THIAMINE-BINDING PERIPLASMIC PROTEIN-RELATED"/>
    <property type="match status" value="1"/>
</dbReference>
<gene>
    <name evidence="3" type="ORF">EV667_4177</name>
</gene>
<evidence type="ECO:0000313" key="3">
    <source>
        <dbReference type="EMBL" id="TCK19724.1"/>
    </source>
</evidence>
<dbReference type="InterPro" id="IPR026045">
    <property type="entry name" value="Ferric-bd"/>
</dbReference>
<dbReference type="Pfam" id="PF13343">
    <property type="entry name" value="SBP_bac_6"/>
    <property type="match status" value="1"/>
</dbReference>
<comment type="caution">
    <text evidence="3">The sequence shown here is derived from an EMBL/GenBank/DDBJ whole genome shotgun (WGS) entry which is preliminary data.</text>
</comment>
<dbReference type="AlphaFoldDB" id="A0A4R1HCH1"/>
<dbReference type="OrthoDB" id="7374867at2"/>
<evidence type="ECO:0000313" key="4">
    <source>
        <dbReference type="Proteomes" id="UP000295030"/>
    </source>
</evidence>
<sequence length="357" mass="39363">MTLNKRTLLKGAAAALLIAGSLATSFAPARADTLPERFKDLYEAAKKEGSVVFYTSYRQETSTQVLEFWRKNFPDVKLNIVQKQTLDLIPTIEAEKAAGRTNPDVVFISQRFILDDWKKRGYLTPYKVRDFDKIGGNYKDADGTYLATAATLLSAAYNPKAFPDKSVLPKKIADFLDPKWKGKIVFSDPKSAASQLTWFQTLLAHKIITWDTIKGFASQDFLFTRGNAESVRLLVAGERDLSPLISSQNVITAKEKGQSIEAYILEDGVVTNENYLAIFKGGPNPTAAKLLEEVLTSAEGQELVANAGSYIPTHPDAKTPEGLPKLADLKIIVADQDIGGDASTKFLEQFDAVFNRQ</sequence>
<proteinExistence type="predicted"/>